<dbReference type="FunFam" id="2.130.10.10:FF:000451">
    <property type="entry name" value="Plexin A4, B"/>
    <property type="match status" value="1"/>
</dbReference>
<dbReference type="InterPro" id="IPR036352">
    <property type="entry name" value="Semap_dom_sf"/>
</dbReference>
<dbReference type="SUPFAM" id="SSF101912">
    <property type="entry name" value="Sema domain"/>
    <property type="match status" value="1"/>
</dbReference>
<dbReference type="AlphaFoldDB" id="A0A7R9LTA4"/>
<dbReference type="InterPro" id="IPR031148">
    <property type="entry name" value="Plexin"/>
</dbReference>
<reference evidence="3" key="1">
    <citation type="submission" date="2020-11" db="EMBL/GenBank/DDBJ databases">
        <authorList>
            <person name="Tran Van P."/>
        </authorList>
    </citation>
    <scope>NUCLEOTIDE SEQUENCE</scope>
</reference>
<comment type="caution">
    <text evidence="1">Lacks conserved residue(s) required for the propagation of feature annotation.</text>
</comment>
<feature type="domain" description="Sema" evidence="2">
    <location>
        <begin position="1"/>
        <end position="408"/>
    </location>
</feature>
<dbReference type="GO" id="GO:0030334">
    <property type="term" value="P:regulation of cell migration"/>
    <property type="evidence" value="ECO:0007669"/>
    <property type="project" value="TreeGrafter"/>
</dbReference>
<sequence length="408" mass="44406">YFEERNTDLFFSHLTVNSYTGQVYVGGVNRIYQLSPQLATEAVAVMGPEEDSADCPVTRNCPKTVKKPTIYYNKVLAIDYAQSRLLTCGSLFQGVCSVHKLDNVSTYDSSATESVAANNATASTVAFIAPGPTKSPKHVLYVGVSYTANGPYRSDVPAVSSRSLDPSAMFTIAATGVTTGTRLLVNSLARDRYPISYVYGFQSRGFSYFLTIQKKSAEASRPFVSKLVRICQKDSDYYSYTEVPIMCRSSHDNHDYNLAQAAFVGKPGSELATSLGITAQDDILFIAFAKSKDESDVFNRPSAQSALCVYALSAIHRKFTQNIQHCFNGNGNQGLDFINIIQPCVPTQVQINDDFCGMDVNTPLGGSMPIEAAPVLSYNNQLLTSVAATSTHDYTVVFLGTESGHLKK</sequence>
<accession>A0A7R9LTA4</accession>
<protein>
    <recommendedName>
        <fullName evidence="2">Sema domain-containing protein</fullName>
    </recommendedName>
</protein>
<name>A0A7R9LTA4_9ACAR</name>
<proteinExistence type="predicted"/>
<gene>
    <name evidence="3" type="ORF">ONB1V03_LOCUS6273</name>
</gene>
<dbReference type="PROSITE" id="PS51004">
    <property type="entry name" value="SEMA"/>
    <property type="match status" value="1"/>
</dbReference>
<dbReference type="CDD" id="cd11236">
    <property type="entry name" value="Sema_plexin_like"/>
    <property type="match status" value="1"/>
</dbReference>
<dbReference type="GO" id="GO:0002116">
    <property type="term" value="C:semaphorin receptor complex"/>
    <property type="evidence" value="ECO:0007669"/>
    <property type="project" value="TreeGrafter"/>
</dbReference>
<evidence type="ECO:0000313" key="3">
    <source>
        <dbReference type="EMBL" id="CAD7647489.1"/>
    </source>
</evidence>
<dbReference type="EMBL" id="CAJPVJ010002766">
    <property type="protein sequence ID" value="CAG2166758.1"/>
    <property type="molecule type" value="Genomic_DNA"/>
</dbReference>
<organism evidence="3">
    <name type="scientific">Oppiella nova</name>
    <dbReference type="NCBI Taxonomy" id="334625"/>
    <lineage>
        <taxon>Eukaryota</taxon>
        <taxon>Metazoa</taxon>
        <taxon>Ecdysozoa</taxon>
        <taxon>Arthropoda</taxon>
        <taxon>Chelicerata</taxon>
        <taxon>Arachnida</taxon>
        <taxon>Acari</taxon>
        <taxon>Acariformes</taxon>
        <taxon>Sarcoptiformes</taxon>
        <taxon>Oribatida</taxon>
        <taxon>Brachypylina</taxon>
        <taxon>Oppioidea</taxon>
        <taxon>Oppiidae</taxon>
        <taxon>Oppiella</taxon>
    </lineage>
</organism>
<dbReference type="Gene3D" id="2.130.10.10">
    <property type="entry name" value="YVTN repeat-like/Quinoprotein amine dehydrogenase"/>
    <property type="match status" value="1"/>
</dbReference>
<evidence type="ECO:0000256" key="1">
    <source>
        <dbReference type="PROSITE-ProRule" id="PRU00352"/>
    </source>
</evidence>
<keyword evidence="4" id="KW-1185">Reference proteome</keyword>
<dbReference type="Pfam" id="PF01403">
    <property type="entry name" value="Sema"/>
    <property type="match status" value="1"/>
</dbReference>
<feature type="non-terminal residue" evidence="3">
    <location>
        <position position="408"/>
    </location>
</feature>
<dbReference type="PANTHER" id="PTHR22625:SF70">
    <property type="entry name" value="PLEXIN A, ISOFORM A"/>
    <property type="match status" value="1"/>
</dbReference>
<dbReference type="Proteomes" id="UP000728032">
    <property type="component" value="Unassembled WGS sequence"/>
</dbReference>
<dbReference type="PANTHER" id="PTHR22625">
    <property type="entry name" value="PLEXIN"/>
    <property type="match status" value="1"/>
</dbReference>
<evidence type="ECO:0000259" key="2">
    <source>
        <dbReference type="PROSITE" id="PS51004"/>
    </source>
</evidence>
<evidence type="ECO:0000313" key="4">
    <source>
        <dbReference type="Proteomes" id="UP000728032"/>
    </source>
</evidence>
<dbReference type="GO" id="GO:0005886">
    <property type="term" value="C:plasma membrane"/>
    <property type="evidence" value="ECO:0007669"/>
    <property type="project" value="TreeGrafter"/>
</dbReference>
<dbReference type="GO" id="GO:0017154">
    <property type="term" value="F:semaphorin receptor activity"/>
    <property type="evidence" value="ECO:0007669"/>
    <property type="project" value="InterPro"/>
</dbReference>
<dbReference type="OrthoDB" id="125363at2759"/>
<dbReference type="SMART" id="SM00630">
    <property type="entry name" value="Sema"/>
    <property type="match status" value="1"/>
</dbReference>
<dbReference type="InterPro" id="IPR001627">
    <property type="entry name" value="Semap_dom"/>
</dbReference>
<dbReference type="EMBL" id="OC917591">
    <property type="protein sequence ID" value="CAD7647489.1"/>
    <property type="molecule type" value="Genomic_DNA"/>
</dbReference>
<dbReference type="InterPro" id="IPR015943">
    <property type="entry name" value="WD40/YVTN_repeat-like_dom_sf"/>
</dbReference>